<comment type="caution">
    <text evidence="1">The sequence shown here is derived from an EMBL/GenBank/DDBJ whole genome shotgun (WGS) entry which is preliminary data.</text>
</comment>
<organism evidence="1 2">
    <name type="scientific">Colletotrichum melonis</name>
    <dbReference type="NCBI Taxonomy" id="1209925"/>
    <lineage>
        <taxon>Eukaryota</taxon>
        <taxon>Fungi</taxon>
        <taxon>Dikarya</taxon>
        <taxon>Ascomycota</taxon>
        <taxon>Pezizomycotina</taxon>
        <taxon>Sordariomycetes</taxon>
        <taxon>Hypocreomycetidae</taxon>
        <taxon>Glomerellales</taxon>
        <taxon>Glomerellaceae</taxon>
        <taxon>Colletotrichum</taxon>
        <taxon>Colletotrichum acutatum species complex</taxon>
    </lineage>
</organism>
<dbReference type="EMBL" id="MLGG01000005">
    <property type="protein sequence ID" value="KAK1465221.1"/>
    <property type="molecule type" value="Genomic_DNA"/>
</dbReference>
<keyword evidence="2" id="KW-1185">Reference proteome</keyword>
<protein>
    <submittedName>
        <fullName evidence="1">Uncharacterized protein</fullName>
    </submittedName>
</protein>
<evidence type="ECO:0000313" key="1">
    <source>
        <dbReference type="EMBL" id="KAK1465221.1"/>
    </source>
</evidence>
<dbReference type="AlphaFoldDB" id="A0AAI9XVC7"/>
<proteinExistence type="predicted"/>
<accession>A0AAI9XVC7</accession>
<dbReference type="Proteomes" id="UP001239795">
    <property type="component" value="Unassembled WGS sequence"/>
</dbReference>
<sequence>MYRRKSYAWSESNAQTRHMPFAAVSPLQLPFPGSPYLRCRTSHSWTAYLDFMLSLIHKSEHQTIDRNCPDSISPQCLPDMLLRSLITRRLTAQLDLTSTPPIQDTSQPASRIVASLLTTEHPCRMEPCPPLVPIQPRFWSQLPPVGPTHLTHTILSLHPHTHTHTHTHTFTHTPLLSCPPLQSSADLDFRPYSCLGEASVAPPRRGLSYKTCATLKRLA</sequence>
<gene>
    <name evidence="1" type="ORF">CMEL01_12576</name>
</gene>
<reference evidence="1 2" key="1">
    <citation type="submission" date="2016-10" db="EMBL/GenBank/DDBJ databases">
        <title>The genome sequence of Colletotrichum fioriniae PJ7.</title>
        <authorList>
            <person name="Baroncelli R."/>
        </authorList>
    </citation>
    <scope>NUCLEOTIDE SEQUENCE [LARGE SCALE GENOMIC DNA]</scope>
    <source>
        <strain evidence="1">Col 31</strain>
    </source>
</reference>
<evidence type="ECO:0000313" key="2">
    <source>
        <dbReference type="Proteomes" id="UP001239795"/>
    </source>
</evidence>
<name>A0AAI9XVC7_9PEZI</name>